<dbReference type="InterPro" id="IPR050723">
    <property type="entry name" value="CFA/CMAS"/>
</dbReference>
<dbReference type="GO" id="GO:0008168">
    <property type="term" value="F:methyltransferase activity"/>
    <property type="evidence" value="ECO:0007669"/>
    <property type="project" value="UniProtKB-KW"/>
</dbReference>
<dbReference type="CDD" id="cd02440">
    <property type="entry name" value="AdoMet_MTases"/>
    <property type="match status" value="1"/>
</dbReference>
<dbReference type="Pfam" id="PF02353">
    <property type="entry name" value="CMAS"/>
    <property type="match status" value="1"/>
</dbReference>
<gene>
    <name evidence="6" type="ORF">JD81_00528</name>
</gene>
<evidence type="ECO:0000256" key="4">
    <source>
        <dbReference type="ARBA" id="ARBA00022691"/>
    </source>
</evidence>
<keyword evidence="7" id="KW-1185">Reference proteome</keyword>
<dbReference type="GO" id="GO:0032259">
    <property type="term" value="P:methylation"/>
    <property type="evidence" value="ECO:0007669"/>
    <property type="project" value="UniProtKB-KW"/>
</dbReference>
<reference evidence="6 7" key="1">
    <citation type="submission" date="2019-07" db="EMBL/GenBank/DDBJ databases">
        <title>R&amp;d 2014.</title>
        <authorList>
            <person name="Klenk H.-P."/>
        </authorList>
    </citation>
    <scope>NUCLEOTIDE SEQUENCE [LARGE SCALE GENOMIC DNA]</scope>
    <source>
        <strain evidence="6 7">DSM 43912</strain>
    </source>
</reference>
<keyword evidence="5" id="KW-0443">Lipid metabolism</keyword>
<evidence type="ECO:0000256" key="1">
    <source>
        <dbReference type="ARBA" id="ARBA00010815"/>
    </source>
</evidence>
<keyword evidence="3 6" id="KW-0808">Transferase</keyword>
<dbReference type="SUPFAM" id="SSF53335">
    <property type="entry name" value="S-adenosyl-L-methionine-dependent methyltransferases"/>
    <property type="match status" value="1"/>
</dbReference>
<protein>
    <submittedName>
        <fullName evidence="6">Cyclopropane fatty-acyl-phospholipid synthase-like methyltransferase</fullName>
    </submittedName>
</protein>
<keyword evidence="2 6" id="KW-0489">Methyltransferase</keyword>
<evidence type="ECO:0000256" key="3">
    <source>
        <dbReference type="ARBA" id="ARBA00022679"/>
    </source>
</evidence>
<dbReference type="Gene3D" id="3.40.50.150">
    <property type="entry name" value="Vaccinia Virus protein VP39"/>
    <property type="match status" value="1"/>
</dbReference>
<evidence type="ECO:0000313" key="7">
    <source>
        <dbReference type="Proteomes" id="UP000319728"/>
    </source>
</evidence>
<dbReference type="Proteomes" id="UP000319728">
    <property type="component" value="Unassembled WGS sequence"/>
</dbReference>
<dbReference type="InterPro" id="IPR029063">
    <property type="entry name" value="SAM-dependent_MTases_sf"/>
</dbReference>
<dbReference type="AlphaFoldDB" id="A0A562WA97"/>
<proteinExistence type="inferred from homology"/>
<dbReference type="OrthoDB" id="474235at2"/>
<evidence type="ECO:0000256" key="2">
    <source>
        <dbReference type="ARBA" id="ARBA00022603"/>
    </source>
</evidence>
<dbReference type="RefSeq" id="WP_145815440.1">
    <property type="nucleotide sequence ID" value="NZ_AP023438.1"/>
</dbReference>
<keyword evidence="4" id="KW-0949">S-adenosyl-L-methionine</keyword>
<accession>A0A562WA97</accession>
<evidence type="ECO:0000256" key="5">
    <source>
        <dbReference type="ARBA" id="ARBA00023098"/>
    </source>
</evidence>
<comment type="similarity">
    <text evidence="1">Belongs to the CFA/CMAS family.</text>
</comment>
<evidence type="ECO:0000313" key="6">
    <source>
        <dbReference type="EMBL" id="TWJ27045.1"/>
    </source>
</evidence>
<dbReference type="GO" id="GO:0006629">
    <property type="term" value="P:lipid metabolic process"/>
    <property type="evidence" value="ECO:0007669"/>
    <property type="project" value="UniProtKB-KW"/>
</dbReference>
<comment type="caution">
    <text evidence="6">The sequence shown here is derived from an EMBL/GenBank/DDBJ whole genome shotgun (WGS) entry which is preliminary data.</text>
</comment>
<sequence length="247" mass="26766">MTSIDDLAAIRYARMRWNAPLSEDHADLLLDRLGVPAGARVLDLGCGWGELLLRAVATGGTAGALRTTGVGVDTNDADLARGRALAVERSLDAQVTFVEQEAAAWREPADRVLCIGASHAFGGTVAALDALTELVPSGGRLLFGDGYWERPPTAEAVEIFGEGILPLADLVEQARASGWRVLHLSTADQREWDDFEARWRAGRQEWLLENAADPRASEVRAELDAQLRQYVGVYRGVLGFAYLVLGR</sequence>
<name>A0A562WA97_9ACTN</name>
<organism evidence="6 7">
    <name type="scientific">Micromonospora sagamiensis</name>
    <dbReference type="NCBI Taxonomy" id="47875"/>
    <lineage>
        <taxon>Bacteria</taxon>
        <taxon>Bacillati</taxon>
        <taxon>Actinomycetota</taxon>
        <taxon>Actinomycetes</taxon>
        <taxon>Micromonosporales</taxon>
        <taxon>Micromonosporaceae</taxon>
        <taxon>Micromonospora</taxon>
    </lineage>
</organism>
<dbReference type="PANTHER" id="PTHR43667">
    <property type="entry name" value="CYCLOPROPANE-FATTY-ACYL-PHOSPHOLIPID SYNTHASE"/>
    <property type="match status" value="1"/>
</dbReference>
<dbReference type="PANTHER" id="PTHR43667:SF1">
    <property type="entry name" value="CYCLOPROPANE-FATTY-ACYL-PHOSPHOLIPID SYNTHASE"/>
    <property type="match status" value="1"/>
</dbReference>
<dbReference type="EMBL" id="VLLP01000001">
    <property type="protein sequence ID" value="TWJ27045.1"/>
    <property type="molecule type" value="Genomic_DNA"/>
</dbReference>